<comment type="caution">
    <text evidence="8">The sequence shown here is derived from an EMBL/GenBank/DDBJ whole genome shotgun (WGS) entry which is preliminary data.</text>
</comment>
<keyword evidence="5" id="KW-0326">Glycosidase</keyword>
<keyword evidence="4" id="KW-0378">Hydrolase</keyword>
<dbReference type="InterPro" id="IPR019800">
    <property type="entry name" value="Glyco_hydro_3_AS"/>
</dbReference>
<evidence type="ECO:0000313" key="8">
    <source>
        <dbReference type="EMBL" id="MBJ7608249.1"/>
    </source>
</evidence>
<evidence type="ECO:0000313" key="9">
    <source>
        <dbReference type="Proteomes" id="UP000614410"/>
    </source>
</evidence>
<reference evidence="8 9" key="1">
    <citation type="submission" date="2020-10" db="EMBL/GenBank/DDBJ databases">
        <title>Ca. Dormibacterota MAGs.</title>
        <authorList>
            <person name="Montgomery K."/>
        </authorList>
    </citation>
    <scope>NUCLEOTIDE SEQUENCE [LARGE SCALE GENOMIC DNA]</scope>
    <source>
        <strain evidence="8">Mitchell_Peninsula_5</strain>
    </source>
</reference>
<evidence type="ECO:0000256" key="4">
    <source>
        <dbReference type="ARBA" id="ARBA00022801"/>
    </source>
</evidence>
<evidence type="ECO:0000256" key="6">
    <source>
        <dbReference type="SAM" id="MobiDB-lite"/>
    </source>
</evidence>
<dbReference type="Gene3D" id="3.20.20.300">
    <property type="entry name" value="Glycoside hydrolase, family 3, N-terminal domain"/>
    <property type="match status" value="1"/>
</dbReference>
<feature type="domain" description="Glycoside hydrolase family 3 N-terminal" evidence="7">
    <location>
        <begin position="21"/>
        <end position="345"/>
    </location>
</feature>
<dbReference type="GO" id="GO:0005975">
    <property type="term" value="P:carbohydrate metabolic process"/>
    <property type="evidence" value="ECO:0007669"/>
    <property type="project" value="InterPro"/>
</dbReference>
<evidence type="ECO:0000256" key="2">
    <source>
        <dbReference type="ARBA" id="ARBA00005336"/>
    </source>
</evidence>
<dbReference type="AlphaFoldDB" id="A0A934KDA0"/>
<dbReference type="Pfam" id="PF00933">
    <property type="entry name" value="Glyco_hydro_3"/>
    <property type="match status" value="1"/>
</dbReference>
<evidence type="ECO:0000259" key="7">
    <source>
        <dbReference type="Pfam" id="PF00933"/>
    </source>
</evidence>
<dbReference type="EC" id="3.2.1.52" evidence="3"/>
<dbReference type="PROSITE" id="PS00775">
    <property type="entry name" value="GLYCOSYL_HYDROL_F3"/>
    <property type="match status" value="1"/>
</dbReference>
<evidence type="ECO:0000256" key="5">
    <source>
        <dbReference type="ARBA" id="ARBA00023295"/>
    </source>
</evidence>
<feature type="region of interest" description="Disordered" evidence="6">
    <location>
        <begin position="453"/>
        <end position="475"/>
    </location>
</feature>
<dbReference type="InterPro" id="IPR001764">
    <property type="entry name" value="Glyco_hydro_3_N"/>
</dbReference>
<dbReference type="Proteomes" id="UP000614410">
    <property type="component" value="Unassembled WGS sequence"/>
</dbReference>
<dbReference type="PANTHER" id="PTHR30480:SF13">
    <property type="entry name" value="BETA-HEXOSAMINIDASE"/>
    <property type="match status" value="1"/>
</dbReference>
<dbReference type="SUPFAM" id="SSF51445">
    <property type="entry name" value="(Trans)glycosidases"/>
    <property type="match status" value="1"/>
</dbReference>
<evidence type="ECO:0000256" key="1">
    <source>
        <dbReference type="ARBA" id="ARBA00001231"/>
    </source>
</evidence>
<dbReference type="PANTHER" id="PTHR30480">
    <property type="entry name" value="BETA-HEXOSAMINIDASE-RELATED"/>
    <property type="match status" value="1"/>
</dbReference>
<feature type="region of interest" description="Disordered" evidence="6">
    <location>
        <begin position="403"/>
        <end position="427"/>
    </location>
</feature>
<accession>A0A934KDA0</accession>
<dbReference type="InterPro" id="IPR050226">
    <property type="entry name" value="NagZ_Beta-hexosaminidase"/>
</dbReference>
<proteinExistence type="inferred from homology"/>
<dbReference type="InterPro" id="IPR036962">
    <property type="entry name" value="Glyco_hydro_3_N_sf"/>
</dbReference>
<organism evidence="8 9">
    <name type="scientific">Candidatus Amunia macphersoniae</name>
    <dbReference type="NCBI Taxonomy" id="3127014"/>
    <lineage>
        <taxon>Bacteria</taxon>
        <taxon>Bacillati</taxon>
        <taxon>Candidatus Dormiibacterota</taxon>
        <taxon>Candidatus Dormibacteria</taxon>
        <taxon>Candidatus Aeolococcales</taxon>
        <taxon>Candidatus Aeolococcaceae</taxon>
        <taxon>Candidatus Amunia</taxon>
    </lineage>
</organism>
<sequence>MTVAPVAPTSALHTPPALPIDVAVGQMVVAGFGGNVITPGLRHLILDDKVGGVILFTANCGCSADGLGQLVDQLRQLGRDAALPAPLLVTIDQEGGTASRAGGGIAPLPDAFDLGRQGAAAVTTAVSRTAGGLASAGVTLDLAPVADLRTNPDDAVIGDRSFGSDPARVGPLVAAYIEGLHQGGVASTVKHFPGLGGAPGNPHNAIATDPVTMDTWMRGSAQSFAAGIAAGTDAVMTTAVYVPGLDAGRTPAMLSRPVVTGLLRQRLRFSGVIVTDSLSLGGLQAVMPMPQSIVAAAAAGNDLLLLANSDTTLEDRSVAALQQAVASGTVSPAAVEDSAQRVISLRMRYPSRQAPAGRRLSPTTGRALRIDSPEAHCRRGGRGLVVHDEALCRRQLRAARELTNRSHHRSLRSSAGRGARGCQRLGLGDGGAVPPLLGSMAGDRADRHIRAHLPDDLLRPAHSAQGRCRHAGEAR</sequence>
<dbReference type="EMBL" id="JAEKNN010000009">
    <property type="protein sequence ID" value="MBJ7608249.1"/>
    <property type="molecule type" value="Genomic_DNA"/>
</dbReference>
<feature type="compositionally biased region" description="Low complexity" evidence="6">
    <location>
        <begin position="412"/>
        <end position="421"/>
    </location>
</feature>
<protein>
    <recommendedName>
        <fullName evidence="3">beta-N-acetylhexosaminidase</fullName>
        <ecNumber evidence="3">3.2.1.52</ecNumber>
    </recommendedName>
</protein>
<evidence type="ECO:0000256" key="3">
    <source>
        <dbReference type="ARBA" id="ARBA00012663"/>
    </source>
</evidence>
<gene>
    <name evidence="8" type="ORF">JF887_02300</name>
</gene>
<name>A0A934KDA0_9BACT</name>
<dbReference type="GO" id="GO:0009254">
    <property type="term" value="P:peptidoglycan turnover"/>
    <property type="evidence" value="ECO:0007669"/>
    <property type="project" value="TreeGrafter"/>
</dbReference>
<dbReference type="InterPro" id="IPR017853">
    <property type="entry name" value="GH"/>
</dbReference>
<dbReference type="GO" id="GO:0004563">
    <property type="term" value="F:beta-N-acetylhexosaminidase activity"/>
    <property type="evidence" value="ECO:0007669"/>
    <property type="project" value="UniProtKB-EC"/>
</dbReference>
<comment type="similarity">
    <text evidence="2">Belongs to the glycosyl hydrolase 3 family.</text>
</comment>
<comment type="catalytic activity">
    <reaction evidence="1">
        <text>Hydrolysis of terminal non-reducing N-acetyl-D-hexosamine residues in N-acetyl-beta-D-hexosaminides.</text>
        <dbReference type="EC" id="3.2.1.52"/>
    </reaction>
</comment>